<reference evidence="1 2" key="1">
    <citation type="journal article" date="2013" name="PLoS ONE">
        <title>Poles Apart: Arctic and Antarctic Octadecabacter strains Share High Genome Plasticity and a New Type of Xanthorhodopsin.</title>
        <authorList>
            <person name="Vollmers J."/>
            <person name="Voget S."/>
            <person name="Dietrich S."/>
            <person name="Gollnow K."/>
            <person name="Smits M."/>
            <person name="Meyer K."/>
            <person name="Brinkhoff T."/>
            <person name="Simon M."/>
            <person name="Daniel R."/>
        </authorList>
    </citation>
    <scope>NUCLEOTIDE SEQUENCE [LARGE SCALE GENOMIC DNA]</scope>
    <source>
        <strain evidence="1 2">307</strain>
    </source>
</reference>
<proteinExistence type="predicted"/>
<dbReference type="KEGG" id="oat:OAN307_c34160"/>
<name>M9RGH7_9RHOB</name>
<accession>M9RGH7</accession>
<evidence type="ECO:0000313" key="2">
    <source>
        <dbReference type="Proteomes" id="UP000005307"/>
    </source>
</evidence>
<gene>
    <name evidence="1" type="ORF">OAN307_c34160</name>
</gene>
<dbReference type="HOGENOM" id="CLU_2718370_0_0_5"/>
<sequence length="72" mass="8315">MLEKSTCMQFMMFKIATGPDSTASKNQQDFLIVESCERGDLLTPLKLQKLMFYSDAWFVALHDEELTNEYPS</sequence>
<keyword evidence="2" id="KW-1185">Reference proteome</keyword>
<dbReference type="EMBL" id="CP003740">
    <property type="protein sequence ID" value="AGI68910.1"/>
    <property type="molecule type" value="Genomic_DNA"/>
</dbReference>
<dbReference type="STRING" id="391626.OAN307_c34160"/>
<dbReference type="OrthoDB" id="9799173at2"/>
<dbReference type="Proteomes" id="UP000005307">
    <property type="component" value="Chromosome"/>
</dbReference>
<dbReference type="AlphaFoldDB" id="M9RGH7"/>
<protein>
    <submittedName>
        <fullName evidence="1">Uncharacterized protein</fullName>
    </submittedName>
</protein>
<organism evidence="1 2">
    <name type="scientific">Octadecabacter antarcticus 307</name>
    <dbReference type="NCBI Taxonomy" id="391626"/>
    <lineage>
        <taxon>Bacteria</taxon>
        <taxon>Pseudomonadati</taxon>
        <taxon>Pseudomonadota</taxon>
        <taxon>Alphaproteobacteria</taxon>
        <taxon>Rhodobacterales</taxon>
        <taxon>Roseobacteraceae</taxon>
        <taxon>Octadecabacter</taxon>
    </lineage>
</organism>
<evidence type="ECO:0000313" key="1">
    <source>
        <dbReference type="EMBL" id="AGI68910.1"/>
    </source>
</evidence>